<feature type="transmembrane region" description="Helical" evidence="1">
    <location>
        <begin position="123"/>
        <end position="146"/>
    </location>
</feature>
<sequence length="530" mass="57820">MNAFTGTLRHIRLFLRRERWMIFLWIGLGILIPQSTVSSAAAFLATGGSLEEFANEMAGNPVVRALLGSVHSETLGGIVAWRSSGQMVILFALFSILTVIRHTRAEEEAGRRELLLSAPIGKLAAPTAILIVVCGIEAIIGVLIATTLSGNGVMFSESLLMGLTMAAAGWVFAAIALLCGEWSRSSSGARGLAFTSLGIQLLVQMINNGNGGYTPLKWLTPMAWNRISLPFAENRWIFLLYPIVIAVLISSCAFWFCLKRDLGSGIYQGREPQLNKSYPRTPLALAWRQQRGLFVSWVVAIALTGDAVGMVAASVMDVPGMDVLNQLGDYGWMNQMAGADAFISIFVYALCFAFPIYGILSVQKMRVEETEQRAELLLSLPVSRNEFIQSHLVFSFGGMAVILLAFGISLGLGYGWASGESQVWRMLITCMAKLPAIWLFTGVAVMLYGFIPKISALGSFGVLGLVAALELLWESHFIGWEWLSLSPLAYVHYSKVFVGTFPLLATIVLTIITGILAIAGSWKFRKREII</sequence>
<keyword evidence="1" id="KW-0812">Transmembrane</keyword>
<gene>
    <name evidence="2" type="ORF">ACFFNY_07215</name>
</gene>
<feature type="transmembrane region" description="Helical" evidence="1">
    <location>
        <begin position="20"/>
        <end position="45"/>
    </location>
</feature>
<keyword evidence="3" id="KW-1185">Reference proteome</keyword>
<feature type="transmembrane region" description="Helical" evidence="1">
    <location>
        <begin position="293"/>
        <end position="316"/>
    </location>
</feature>
<feature type="transmembrane region" description="Helical" evidence="1">
    <location>
        <begin position="392"/>
        <end position="417"/>
    </location>
</feature>
<reference evidence="2 3" key="1">
    <citation type="submission" date="2024-09" db="EMBL/GenBank/DDBJ databases">
        <authorList>
            <person name="Sun Q."/>
            <person name="Mori K."/>
        </authorList>
    </citation>
    <scope>NUCLEOTIDE SEQUENCE [LARGE SCALE GENOMIC DNA]</scope>
    <source>
        <strain evidence="2 3">JCM 12520</strain>
    </source>
</reference>
<feature type="transmembrane region" description="Helical" evidence="1">
    <location>
        <begin position="84"/>
        <end position="102"/>
    </location>
</feature>
<feature type="transmembrane region" description="Helical" evidence="1">
    <location>
        <begin position="236"/>
        <end position="258"/>
    </location>
</feature>
<evidence type="ECO:0000256" key="1">
    <source>
        <dbReference type="SAM" id="Phobius"/>
    </source>
</evidence>
<organism evidence="2 3">
    <name type="scientific">Paenibacillus hodogayensis</name>
    <dbReference type="NCBI Taxonomy" id="279208"/>
    <lineage>
        <taxon>Bacteria</taxon>
        <taxon>Bacillati</taxon>
        <taxon>Bacillota</taxon>
        <taxon>Bacilli</taxon>
        <taxon>Bacillales</taxon>
        <taxon>Paenibacillaceae</taxon>
        <taxon>Paenibacillus</taxon>
    </lineage>
</organism>
<dbReference type="EMBL" id="JBHMAG010000006">
    <property type="protein sequence ID" value="MFB9751352.1"/>
    <property type="molecule type" value="Genomic_DNA"/>
</dbReference>
<feature type="transmembrane region" description="Helical" evidence="1">
    <location>
        <begin position="454"/>
        <end position="473"/>
    </location>
</feature>
<name>A0ABV5VST8_9BACL</name>
<evidence type="ECO:0000313" key="2">
    <source>
        <dbReference type="EMBL" id="MFB9751352.1"/>
    </source>
</evidence>
<feature type="transmembrane region" description="Helical" evidence="1">
    <location>
        <begin position="191"/>
        <end position="207"/>
    </location>
</feature>
<proteinExistence type="predicted"/>
<keyword evidence="1" id="KW-1133">Transmembrane helix</keyword>
<evidence type="ECO:0000313" key="3">
    <source>
        <dbReference type="Proteomes" id="UP001589619"/>
    </source>
</evidence>
<feature type="transmembrane region" description="Helical" evidence="1">
    <location>
        <begin position="493"/>
        <end position="519"/>
    </location>
</feature>
<feature type="transmembrane region" description="Helical" evidence="1">
    <location>
        <begin position="336"/>
        <end position="360"/>
    </location>
</feature>
<keyword evidence="1" id="KW-0472">Membrane</keyword>
<feature type="transmembrane region" description="Helical" evidence="1">
    <location>
        <begin position="158"/>
        <end position="179"/>
    </location>
</feature>
<feature type="transmembrane region" description="Helical" evidence="1">
    <location>
        <begin position="423"/>
        <end position="447"/>
    </location>
</feature>
<accession>A0ABV5VST8</accession>
<dbReference type="RefSeq" id="WP_344906465.1">
    <property type="nucleotide sequence ID" value="NZ_BAAAYO010000005.1"/>
</dbReference>
<protein>
    <submittedName>
        <fullName evidence="2">ABC transporter permease</fullName>
    </submittedName>
</protein>
<dbReference type="Proteomes" id="UP001589619">
    <property type="component" value="Unassembled WGS sequence"/>
</dbReference>
<comment type="caution">
    <text evidence="2">The sequence shown here is derived from an EMBL/GenBank/DDBJ whole genome shotgun (WGS) entry which is preliminary data.</text>
</comment>